<gene>
    <name evidence="2" type="ORF">RFI_20475</name>
</gene>
<proteinExistence type="predicted"/>
<evidence type="ECO:0000256" key="1">
    <source>
        <dbReference type="SAM" id="Coils"/>
    </source>
</evidence>
<feature type="coiled-coil region" evidence="1">
    <location>
        <begin position="319"/>
        <end position="346"/>
    </location>
</feature>
<dbReference type="EMBL" id="ASPP01017748">
    <property type="protein sequence ID" value="ETO16864.1"/>
    <property type="molecule type" value="Genomic_DNA"/>
</dbReference>
<keyword evidence="1" id="KW-0175">Coiled coil</keyword>
<evidence type="ECO:0000313" key="2">
    <source>
        <dbReference type="EMBL" id="ETO16864.1"/>
    </source>
</evidence>
<evidence type="ECO:0000313" key="3">
    <source>
        <dbReference type="Proteomes" id="UP000023152"/>
    </source>
</evidence>
<keyword evidence="3" id="KW-1185">Reference proteome</keyword>
<name>X6MST1_RETFI</name>
<organism evidence="2 3">
    <name type="scientific">Reticulomyxa filosa</name>
    <dbReference type="NCBI Taxonomy" id="46433"/>
    <lineage>
        <taxon>Eukaryota</taxon>
        <taxon>Sar</taxon>
        <taxon>Rhizaria</taxon>
        <taxon>Retaria</taxon>
        <taxon>Foraminifera</taxon>
        <taxon>Monothalamids</taxon>
        <taxon>Reticulomyxidae</taxon>
        <taxon>Reticulomyxa</taxon>
    </lineage>
</organism>
<accession>X6MST1</accession>
<protein>
    <submittedName>
        <fullName evidence="2">Uncharacterized protein</fullName>
    </submittedName>
</protein>
<dbReference type="Proteomes" id="UP000023152">
    <property type="component" value="Unassembled WGS sequence"/>
</dbReference>
<dbReference type="AlphaFoldDB" id="X6MST1"/>
<comment type="caution">
    <text evidence="2">The sequence shown here is derived from an EMBL/GenBank/DDBJ whole genome shotgun (WGS) entry which is preliminary data.</text>
</comment>
<sequence>MSLPYWEVLSESVRETINKAYDLKEAMENKEQELIGERQLVFDLQKSIEEKNNSILILKQQLEKREHHVLDLSTSQINYFIFVYVYILSHPRHLLNTKKKKKNMYTSMEKIQTQNEALQLEIGYLSMQIQNFAQYQTIVSPSVQVSWEEIPYIRLLHRTIYALRRRLNVLRTNREIQCLNLNLKPLPKRLIARDVELKHIATMMDEFDTSQLPHESIVGGMGMENGHLQMFRNVLSTDPTSSIVGNVAFDEKCLSDGSFSITSSCELGYTDSIDPDLFQKLQQLNSKVEHLRANPRVIDITSHTITTQIHEIVGRRIELRQLQLCCEQINTKIEQAKESSRTFEEEKASNSSGSVFGEIKLPRYDHNRNLPQNLSVIVPMYDLTKLQHIFGI</sequence>
<reference evidence="2 3" key="1">
    <citation type="journal article" date="2013" name="Curr. Biol.">
        <title>The Genome of the Foraminiferan Reticulomyxa filosa.</title>
        <authorList>
            <person name="Glockner G."/>
            <person name="Hulsmann N."/>
            <person name="Schleicher M."/>
            <person name="Noegel A.A."/>
            <person name="Eichinger L."/>
            <person name="Gallinger C."/>
            <person name="Pawlowski J."/>
            <person name="Sierra R."/>
            <person name="Euteneuer U."/>
            <person name="Pillet L."/>
            <person name="Moustafa A."/>
            <person name="Platzer M."/>
            <person name="Groth M."/>
            <person name="Szafranski K."/>
            <person name="Schliwa M."/>
        </authorList>
    </citation>
    <scope>NUCLEOTIDE SEQUENCE [LARGE SCALE GENOMIC DNA]</scope>
</reference>